<proteinExistence type="predicted"/>
<protein>
    <submittedName>
        <fullName evidence="1">Uncharacterized protein</fullName>
    </submittedName>
</protein>
<organism evidence="1 2">
    <name type="scientific">Actinoplanes campanulatus</name>
    <dbReference type="NCBI Taxonomy" id="113559"/>
    <lineage>
        <taxon>Bacteria</taxon>
        <taxon>Bacillati</taxon>
        <taxon>Actinomycetota</taxon>
        <taxon>Actinomycetes</taxon>
        <taxon>Micromonosporales</taxon>
        <taxon>Micromonosporaceae</taxon>
        <taxon>Actinoplanes</taxon>
    </lineage>
</organism>
<reference evidence="1 2" key="1">
    <citation type="submission" date="2020-08" db="EMBL/GenBank/DDBJ databases">
        <title>Genomic Encyclopedia of Type Strains, Phase III (KMG-III): the genomes of soil and plant-associated and newly described type strains.</title>
        <authorList>
            <person name="Whitman W."/>
        </authorList>
    </citation>
    <scope>NUCLEOTIDE SEQUENCE [LARGE SCALE GENOMIC DNA]</scope>
    <source>
        <strain evidence="1 2">CECT 3287</strain>
    </source>
</reference>
<dbReference type="AlphaFoldDB" id="A0A7W5AI34"/>
<evidence type="ECO:0000313" key="1">
    <source>
        <dbReference type="EMBL" id="MBB3096134.1"/>
    </source>
</evidence>
<dbReference type="Proteomes" id="UP000590749">
    <property type="component" value="Unassembled WGS sequence"/>
</dbReference>
<dbReference type="EMBL" id="JACHXF010000007">
    <property type="protein sequence ID" value="MBB3096134.1"/>
    <property type="molecule type" value="Genomic_DNA"/>
</dbReference>
<gene>
    <name evidence="1" type="ORF">FHR83_003804</name>
</gene>
<keyword evidence="2" id="KW-1185">Reference proteome</keyword>
<name>A0A7W5AI34_9ACTN</name>
<dbReference type="RefSeq" id="WP_183221399.1">
    <property type="nucleotide sequence ID" value="NZ_BMPW01000005.1"/>
</dbReference>
<evidence type="ECO:0000313" key="2">
    <source>
        <dbReference type="Proteomes" id="UP000590749"/>
    </source>
</evidence>
<comment type="caution">
    <text evidence="1">The sequence shown here is derived from an EMBL/GenBank/DDBJ whole genome shotgun (WGS) entry which is preliminary data.</text>
</comment>
<sequence>MRPHLDRWAATADLLMSLPAAVTHGVLPERLAGDITALRDGRPPDPRVVLLCRDAGDGDPVAAALRDGTAGTAIRPEFGVMVAPPLDDTVGSGLVRAAILDVDVVLAVVRYTDVVSSPGAGIAPLAPWTALALEVVGPHRLTVVVDGIEDCRSTASNRRDWVARSARRGLLLGERVPDQAIAEVGTRAGTGLAGLLERALGGWLRDAERAAVDAVGCRLARTVTDLRHWCHTILDGGTRTAATGAALDPARVLEPGYARERETRLLARGTLVLLDAADRRLTAV</sequence>
<accession>A0A7W5AI34</accession>